<dbReference type="CDD" id="cd06460">
    <property type="entry name" value="M32_Taq"/>
    <property type="match status" value="1"/>
</dbReference>
<reference evidence="11" key="1">
    <citation type="submission" date="2021-01" db="EMBL/GenBank/DDBJ databases">
        <title>Genomic Encyclopedia of Type Strains, Phase IV (KMG-IV): sequencing the most valuable type-strain genomes for metagenomic binning, comparative biology and taxonomic classification.</title>
        <authorList>
            <person name="Goeker M."/>
        </authorList>
    </citation>
    <scope>NUCLEOTIDE SEQUENCE</scope>
    <source>
        <strain evidence="11">DSM 25523</strain>
    </source>
</reference>
<name>A0A939BTI9_9BACL</name>
<dbReference type="PIRSF" id="PIRSF006615">
    <property type="entry name" value="Zn_crbxpep_Taq"/>
    <property type="match status" value="1"/>
</dbReference>
<gene>
    <name evidence="11" type="ORF">JOD01_000082</name>
</gene>
<protein>
    <recommendedName>
        <fullName evidence="8">Metal-dependent carboxypeptidase</fullName>
        <ecNumber evidence="8">3.4.17.19</ecNumber>
    </recommendedName>
</protein>
<evidence type="ECO:0000256" key="3">
    <source>
        <dbReference type="ARBA" id="ARBA00022723"/>
    </source>
</evidence>
<organism evidence="11 12">
    <name type="scientific">Brevibacillus fulvus</name>
    <dbReference type="NCBI Taxonomy" id="1125967"/>
    <lineage>
        <taxon>Bacteria</taxon>
        <taxon>Bacillati</taxon>
        <taxon>Bacillota</taxon>
        <taxon>Bacilli</taxon>
        <taxon>Bacillales</taxon>
        <taxon>Paenibacillaceae</taxon>
        <taxon>Brevibacillus</taxon>
    </lineage>
</organism>
<dbReference type="AlphaFoldDB" id="A0A939BTI9"/>
<keyword evidence="2 8" id="KW-0645">Protease</keyword>
<evidence type="ECO:0000256" key="9">
    <source>
        <dbReference type="PIRSR" id="PIRSR006615-1"/>
    </source>
</evidence>
<dbReference type="Gene3D" id="1.10.1370.30">
    <property type="match status" value="1"/>
</dbReference>
<evidence type="ECO:0000256" key="10">
    <source>
        <dbReference type="PIRSR" id="PIRSR006615-2"/>
    </source>
</evidence>
<comment type="cofactor">
    <cofactor evidence="9">
        <name>Zn(2+)</name>
        <dbReference type="ChEBI" id="CHEBI:29105"/>
    </cofactor>
    <text evidence="9">Binds 1 zinc ion per subunit.</text>
</comment>
<evidence type="ECO:0000256" key="4">
    <source>
        <dbReference type="ARBA" id="ARBA00022801"/>
    </source>
</evidence>
<dbReference type="GO" id="GO:0008270">
    <property type="term" value="F:zinc ion binding"/>
    <property type="evidence" value="ECO:0007669"/>
    <property type="project" value="UniProtKB-ARBA"/>
</dbReference>
<keyword evidence="12" id="KW-1185">Reference proteome</keyword>
<keyword evidence="4 8" id="KW-0378">Hydrolase</keyword>
<feature type="binding site" evidence="9">
    <location>
        <position position="270"/>
    </location>
    <ligand>
        <name>Zn(2+)</name>
        <dbReference type="ChEBI" id="CHEBI:29105"/>
        <note>catalytic</note>
    </ligand>
</feature>
<evidence type="ECO:0000256" key="1">
    <source>
        <dbReference type="ARBA" id="ARBA00022645"/>
    </source>
</evidence>
<proteinExistence type="inferred from homology"/>
<evidence type="ECO:0000256" key="2">
    <source>
        <dbReference type="ARBA" id="ARBA00022670"/>
    </source>
</evidence>
<dbReference type="PROSITE" id="PS52034">
    <property type="entry name" value="PEPTIDASE_M32"/>
    <property type="match status" value="1"/>
</dbReference>
<feature type="binding site" evidence="9">
    <location>
        <position position="274"/>
    </location>
    <ligand>
        <name>Zn(2+)</name>
        <dbReference type="ChEBI" id="CHEBI:29105"/>
        <note>catalytic</note>
    </ligand>
</feature>
<keyword evidence="1 8" id="KW-0121">Carboxypeptidase</keyword>
<comment type="catalytic activity">
    <reaction evidence="6 8">
        <text>Release of a C-terminal amino acid with broad specificity, except for -Pro.</text>
        <dbReference type="EC" id="3.4.17.19"/>
    </reaction>
</comment>
<dbReference type="InterPro" id="IPR001333">
    <property type="entry name" value="Peptidase_M32_Taq"/>
</dbReference>
<keyword evidence="5 8" id="KW-0482">Metalloprotease</keyword>
<comment type="caution">
    <text evidence="11">The sequence shown here is derived from an EMBL/GenBank/DDBJ whole genome shotgun (WGS) entry which is preliminary data.</text>
</comment>
<dbReference type="RefSeq" id="WP_204516254.1">
    <property type="nucleotide sequence ID" value="NZ_BAABIN010000009.1"/>
</dbReference>
<dbReference type="PRINTS" id="PR00998">
    <property type="entry name" value="CRBOXYPTASET"/>
</dbReference>
<feature type="active site" description="Proton donor/acceptor" evidence="10">
    <location>
        <position position="271"/>
    </location>
</feature>
<dbReference type="Pfam" id="PF02074">
    <property type="entry name" value="Peptidase_M32"/>
    <property type="match status" value="1"/>
</dbReference>
<keyword evidence="3 8" id="KW-0479">Metal-binding</keyword>
<dbReference type="EMBL" id="JAFBEB010000001">
    <property type="protein sequence ID" value="MBM7588496.1"/>
    <property type="molecule type" value="Genomic_DNA"/>
</dbReference>
<dbReference type="FunFam" id="1.10.1370.30:FF:000003">
    <property type="entry name" value="Thermostable carboxypeptidase 1"/>
    <property type="match status" value="1"/>
</dbReference>
<evidence type="ECO:0000313" key="11">
    <source>
        <dbReference type="EMBL" id="MBM7588496.1"/>
    </source>
</evidence>
<evidence type="ECO:0000256" key="8">
    <source>
        <dbReference type="PIRNR" id="PIRNR006615"/>
    </source>
</evidence>
<comment type="function">
    <text evidence="8">Broad specificity carboxypetidase that releases amino acids sequentially from the C-terminus, including neutral, aromatic, polar and basic residues.</text>
</comment>
<accession>A0A939BTI9</accession>
<evidence type="ECO:0000256" key="6">
    <source>
        <dbReference type="ARBA" id="ARBA00052755"/>
    </source>
</evidence>
<sequence length="506" mass="57930">MNKTPLEKRTAAFRDYVKRMMSYSQALAILNWDLRTKAPRKGVDARSELIGVMSGEHFRLLTSPELAEHLAALQEAGTWEQLDAITRGTVQECQKELARFQKIPADRYQKFVTLAAKSGAVWEEARAANDFASFRPYLEEVVKFQLEFIEYWGYQDNKYDTLLDIYEPGMTVAQLDPLFRQLREKTVSLVNAIAAAPYKPDTRFLGKHYPEAAQEAFSRFVLEKIGYDFQAGRLDRSVHPFCTSFAPGDVRITTRFNPDHLNEALFGCIHEAGHAIYEQNINPELFGTPLCDGASMGIHESQSRFWENMVGRSLPFWQHFFAEAVRRFPDQLAGVSVKQFYHAVNEVTPSLIRIEADEVTYNLHIMIRYEIEKGLIEQTIEVGELPTIWNQKMKEYLGVVPSTDSEGVLQDVHWSDGSFGYFPTYSLGNMYAAQIAAVMKKQISGYEQLIARGEFAPIREWLHQNIHQYGKLKSPSQLLHDITGEAPNADYLVEYLESKYKAIYQL</sequence>
<dbReference type="GO" id="GO:0004181">
    <property type="term" value="F:metallocarboxypeptidase activity"/>
    <property type="evidence" value="ECO:0007669"/>
    <property type="project" value="UniProtKB-UniRule"/>
</dbReference>
<evidence type="ECO:0000256" key="5">
    <source>
        <dbReference type="ARBA" id="ARBA00023049"/>
    </source>
</evidence>
<keyword evidence="9" id="KW-0862">Zinc</keyword>
<dbReference type="SUPFAM" id="SSF55486">
    <property type="entry name" value="Metalloproteases ('zincins'), catalytic domain"/>
    <property type="match status" value="1"/>
</dbReference>
<comment type="similarity">
    <text evidence="7 8">Belongs to the peptidase M32 family.</text>
</comment>
<dbReference type="PANTHER" id="PTHR34217:SF1">
    <property type="entry name" value="CARBOXYPEPTIDASE 1"/>
    <property type="match status" value="1"/>
</dbReference>
<evidence type="ECO:0000313" key="12">
    <source>
        <dbReference type="Proteomes" id="UP000717624"/>
    </source>
</evidence>
<dbReference type="EC" id="3.4.17.19" evidence="8"/>
<dbReference type="PANTHER" id="PTHR34217">
    <property type="entry name" value="METAL-DEPENDENT CARBOXYPEPTIDASE"/>
    <property type="match status" value="1"/>
</dbReference>
<feature type="binding site" evidence="9">
    <location>
        <position position="300"/>
    </location>
    <ligand>
        <name>Zn(2+)</name>
        <dbReference type="ChEBI" id="CHEBI:29105"/>
        <note>catalytic</note>
    </ligand>
</feature>
<evidence type="ECO:0000256" key="7">
    <source>
        <dbReference type="ARBA" id="ARBA00061580"/>
    </source>
</evidence>
<dbReference type="GO" id="GO:0006508">
    <property type="term" value="P:proteolysis"/>
    <property type="evidence" value="ECO:0007669"/>
    <property type="project" value="UniProtKB-UniRule"/>
</dbReference>
<dbReference type="Proteomes" id="UP000717624">
    <property type="component" value="Unassembled WGS sequence"/>
</dbReference>